<sequence>MDANIITQAKAFFKSASIAAEACVVARYGEFDIFKEKHCAAYDAALFPLLAEYFGEMTLDEVLSIVG</sequence>
<organism evidence="1">
    <name type="scientific">Burkholderia sp. (strain CCGE1003)</name>
    <dbReference type="NCBI Taxonomy" id="640512"/>
    <lineage>
        <taxon>Bacteria</taxon>
        <taxon>Pseudomonadati</taxon>
        <taxon>Pseudomonadota</taxon>
        <taxon>Betaproteobacteria</taxon>
        <taxon>Burkholderiales</taxon>
        <taxon>Burkholderiaceae</taxon>
        <taxon>Burkholderia</taxon>
    </lineage>
</organism>
<dbReference type="STRING" id="640512.BC1003_1115"/>
<proteinExistence type="predicted"/>
<dbReference type="OrthoDB" id="9896888at2"/>
<dbReference type="EMBL" id="CP002217">
    <property type="protein sequence ID" value="ADN57094.1"/>
    <property type="molecule type" value="Genomic_DNA"/>
</dbReference>
<dbReference type="KEGG" id="bgf:BC1003_1115"/>
<accession>E1T3E7</accession>
<dbReference type="HOGENOM" id="CLU_2804274_0_0_4"/>
<evidence type="ECO:0000313" key="1">
    <source>
        <dbReference type="EMBL" id="ADN57094.1"/>
    </source>
</evidence>
<dbReference type="eggNOG" id="ENOG5031761">
    <property type="taxonomic scope" value="Bacteria"/>
</dbReference>
<dbReference type="AlphaFoldDB" id="E1T3E7"/>
<protein>
    <submittedName>
        <fullName evidence="1">Uncharacterized protein</fullName>
    </submittedName>
</protein>
<name>E1T3E7_BURSG</name>
<gene>
    <name evidence="1" type="ordered locus">BC1003_1115</name>
</gene>
<reference evidence="1" key="1">
    <citation type="submission" date="2010-09" db="EMBL/GenBank/DDBJ databases">
        <title>Complete sequence of chromosome1 of Burkholderia sp. CCGE1003.</title>
        <authorList>
            <consortium name="US DOE Joint Genome Institute"/>
            <person name="Lucas S."/>
            <person name="Copeland A."/>
            <person name="Lapidus A."/>
            <person name="Cheng J.-F."/>
            <person name="Bruce D."/>
            <person name="Goodwin L."/>
            <person name="Pitluck S."/>
            <person name="Daligault H."/>
            <person name="Davenport K."/>
            <person name="Detter J.C."/>
            <person name="Han C."/>
            <person name="Tapia R."/>
            <person name="Land M."/>
            <person name="Hauser L."/>
            <person name="Jeffries C."/>
            <person name="Kyrpides N."/>
            <person name="Ivanova N."/>
            <person name="Ovchinnikova G."/>
            <person name="Martinez-Romero E."/>
            <person name="Rogel M.A."/>
            <person name="Auchtung J."/>
            <person name="Tiedje J.M."/>
            <person name="Woyke T."/>
        </authorList>
    </citation>
    <scope>NUCLEOTIDE SEQUENCE</scope>
    <source>
        <strain evidence="1">CCGE1003</strain>
    </source>
</reference>